<gene>
    <name evidence="1" type="ORF">Harvfovirus37_16</name>
</gene>
<sequence length="88" mass="10097">MARILINNPSPYTGSLKFYEVSNPMPAILLLTERRNYDLTVEPYLTNTLISGQTRVVHFVVSADGIIIPTDDYDQFIFNVYRNKITIN</sequence>
<accession>A0A3G5A2Q8</accession>
<name>A0A3G5A2Q8_9VIRU</name>
<dbReference type="EMBL" id="MK072279">
    <property type="protein sequence ID" value="AYV81502.1"/>
    <property type="molecule type" value="Genomic_DNA"/>
</dbReference>
<proteinExistence type="predicted"/>
<organism evidence="1">
    <name type="scientific">Harvfovirus sp</name>
    <dbReference type="NCBI Taxonomy" id="2487768"/>
    <lineage>
        <taxon>Viruses</taxon>
        <taxon>Varidnaviria</taxon>
        <taxon>Bamfordvirae</taxon>
        <taxon>Nucleocytoviricota</taxon>
        <taxon>Megaviricetes</taxon>
        <taxon>Imitervirales</taxon>
        <taxon>Mimiviridae</taxon>
        <taxon>Klosneuvirinae</taxon>
    </lineage>
</organism>
<protein>
    <submittedName>
        <fullName evidence="1">Uncharacterized protein</fullName>
    </submittedName>
</protein>
<evidence type="ECO:0000313" key="1">
    <source>
        <dbReference type="EMBL" id="AYV81502.1"/>
    </source>
</evidence>
<reference evidence="1" key="1">
    <citation type="submission" date="2018-10" db="EMBL/GenBank/DDBJ databases">
        <title>Hidden diversity of soil giant viruses.</title>
        <authorList>
            <person name="Schulz F."/>
            <person name="Alteio L."/>
            <person name="Goudeau D."/>
            <person name="Ryan E.M."/>
            <person name="Malmstrom R.R."/>
            <person name="Blanchard J."/>
            <person name="Woyke T."/>
        </authorList>
    </citation>
    <scope>NUCLEOTIDE SEQUENCE</scope>
    <source>
        <strain evidence="1">HAV1</strain>
    </source>
</reference>